<proteinExistence type="predicted"/>
<accession>A0A8H9FYU7</accession>
<organism evidence="1 2">
    <name type="scientific">Sphingobacterium cellulitidis</name>
    <dbReference type="NCBI Taxonomy" id="1768011"/>
    <lineage>
        <taxon>Bacteria</taxon>
        <taxon>Pseudomonadati</taxon>
        <taxon>Bacteroidota</taxon>
        <taxon>Sphingobacteriia</taxon>
        <taxon>Sphingobacteriales</taxon>
        <taxon>Sphingobacteriaceae</taxon>
        <taxon>Sphingobacterium</taxon>
    </lineage>
</organism>
<comment type="caution">
    <text evidence="1">The sequence shown here is derived from an EMBL/GenBank/DDBJ whole genome shotgun (WGS) entry which is preliminary data.</text>
</comment>
<reference evidence="1" key="1">
    <citation type="journal article" date="2014" name="Int. J. Syst. Evol. Microbiol.">
        <title>Complete genome sequence of Corynebacterium casei LMG S-19264T (=DSM 44701T), isolated from a smear-ripened cheese.</title>
        <authorList>
            <consortium name="US DOE Joint Genome Institute (JGI-PGF)"/>
            <person name="Walter F."/>
            <person name="Albersmeier A."/>
            <person name="Kalinowski J."/>
            <person name="Ruckert C."/>
        </authorList>
    </citation>
    <scope>NUCLEOTIDE SEQUENCE</scope>
    <source>
        <strain evidence="1">CGMCC 1.15966</strain>
    </source>
</reference>
<reference evidence="1" key="2">
    <citation type="submission" date="2020-09" db="EMBL/GenBank/DDBJ databases">
        <authorList>
            <person name="Sun Q."/>
            <person name="Zhou Y."/>
        </authorList>
    </citation>
    <scope>NUCLEOTIDE SEQUENCE</scope>
    <source>
        <strain evidence="1">CGMCC 1.15966</strain>
    </source>
</reference>
<name>A0A8H9FYU7_9SPHI</name>
<gene>
    <name evidence="1" type="ORF">GCM10011516_07750</name>
</gene>
<protein>
    <submittedName>
        <fullName evidence="1">Uncharacterized protein</fullName>
    </submittedName>
</protein>
<dbReference type="EMBL" id="BMKM01000001">
    <property type="protein sequence ID" value="GGE12428.1"/>
    <property type="molecule type" value="Genomic_DNA"/>
</dbReference>
<sequence length="86" mass="9650">MELELANSWKQGLGYGLGGVGGAAIAQNAIKGKGIVWNIHDKQFNIFRSCKDFNEFILERYPEGVQECIDRQPDLQQVRAAVEKIK</sequence>
<evidence type="ECO:0000313" key="2">
    <source>
        <dbReference type="Proteomes" id="UP000614460"/>
    </source>
</evidence>
<dbReference type="Proteomes" id="UP000614460">
    <property type="component" value="Unassembled WGS sequence"/>
</dbReference>
<dbReference type="AlphaFoldDB" id="A0A8H9FYU7"/>
<dbReference type="RefSeq" id="WP_045754276.1">
    <property type="nucleotide sequence ID" value="NZ_BMKM01000001.1"/>
</dbReference>
<keyword evidence="2" id="KW-1185">Reference proteome</keyword>
<evidence type="ECO:0000313" key="1">
    <source>
        <dbReference type="EMBL" id="GGE12428.1"/>
    </source>
</evidence>